<keyword evidence="3" id="KW-1185">Reference proteome</keyword>
<dbReference type="InterPro" id="IPR011990">
    <property type="entry name" value="TPR-like_helical_dom_sf"/>
</dbReference>
<gene>
    <name evidence="2" type="ORF">E4O92_18715</name>
</gene>
<dbReference type="Gene3D" id="1.25.40.10">
    <property type="entry name" value="Tetratricopeptide repeat domain"/>
    <property type="match status" value="1"/>
</dbReference>
<keyword evidence="1" id="KW-0732">Signal</keyword>
<dbReference type="Pfam" id="PF13181">
    <property type="entry name" value="TPR_8"/>
    <property type="match status" value="1"/>
</dbReference>
<dbReference type="AlphaFoldDB" id="A0A4Y9SVN9"/>
<evidence type="ECO:0000313" key="2">
    <source>
        <dbReference type="EMBL" id="TFW29577.1"/>
    </source>
</evidence>
<dbReference type="Proteomes" id="UP000297258">
    <property type="component" value="Unassembled WGS sequence"/>
</dbReference>
<comment type="caution">
    <text evidence="2">The sequence shown here is derived from an EMBL/GenBank/DDBJ whole genome shotgun (WGS) entry which is preliminary data.</text>
</comment>
<dbReference type="OrthoDB" id="8875254at2"/>
<dbReference type="SUPFAM" id="SSF48452">
    <property type="entry name" value="TPR-like"/>
    <property type="match status" value="1"/>
</dbReference>
<evidence type="ECO:0000313" key="3">
    <source>
        <dbReference type="Proteomes" id="UP000297258"/>
    </source>
</evidence>
<accession>A0A4Y9SVN9</accession>
<protein>
    <recommendedName>
        <fullName evidence="4">Tetratricopeptide repeat protein</fullName>
    </recommendedName>
</protein>
<proteinExistence type="predicted"/>
<dbReference type="EMBL" id="SPUM01000123">
    <property type="protein sequence ID" value="TFW29577.1"/>
    <property type="molecule type" value="Genomic_DNA"/>
</dbReference>
<dbReference type="RefSeq" id="WP_135191165.1">
    <property type="nucleotide sequence ID" value="NZ_SPUM01000123.1"/>
</dbReference>
<organism evidence="2 3">
    <name type="scientific">Massilia horti</name>
    <dbReference type="NCBI Taxonomy" id="2562153"/>
    <lineage>
        <taxon>Bacteria</taxon>
        <taxon>Pseudomonadati</taxon>
        <taxon>Pseudomonadota</taxon>
        <taxon>Betaproteobacteria</taxon>
        <taxon>Burkholderiales</taxon>
        <taxon>Oxalobacteraceae</taxon>
        <taxon>Telluria group</taxon>
        <taxon>Massilia</taxon>
    </lineage>
</organism>
<name>A0A4Y9SVN9_9BURK</name>
<dbReference type="Pfam" id="PF13174">
    <property type="entry name" value="TPR_6"/>
    <property type="match status" value="1"/>
</dbReference>
<sequence length="434" mass="46760">MSQFRLARLAVLLAAVGLAPALTNTALAQKKGDKPAPAAEQKGPTVRPELYKLVDPAQIKPLVDAKNFTEVENRTTQAAALPNLTPYETYVIHRTKLQLAVSSNNDALTISSLEAIINSEFAPAAEKDNLMLALANLYDTAKNYPKEAEWLKRYMKESATPEKARSNLIRALYLSGDYASTKTEVLPVIAESEKSGVAPTDQDLRLLASSASKLKDDATYLAAMEKLVAFYPTDDYWTDVINRGIQRRPGFDGNAHLIEVYRFEFAAVKKMAPEDYMNLAELALQVGSPTEAKQALDAGFAAGVLSDAKARQLRDKANKSAADDAKNIASGEASAAKSKNGAGLVNIGWAYVTMGQYDKGINFIEQGIAKGSLKQPDEAKLRLGMALAKAGRKDDAIKTFQTVKAGGGLSDLAKYWIVLLNHPTGAPGLQVAAQ</sequence>
<evidence type="ECO:0008006" key="4">
    <source>
        <dbReference type="Google" id="ProtNLM"/>
    </source>
</evidence>
<evidence type="ECO:0000256" key="1">
    <source>
        <dbReference type="SAM" id="SignalP"/>
    </source>
</evidence>
<reference evidence="2 3" key="1">
    <citation type="submission" date="2019-03" db="EMBL/GenBank/DDBJ databases">
        <title>Draft genome of Massilia hortus sp. nov., a novel bacterial species of the Oxalobacteraceae family.</title>
        <authorList>
            <person name="Peta V."/>
            <person name="Raths R."/>
            <person name="Bucking H."/>
        </authorList>
    </citation>
    <scope>NUCLEOTIDE SEQUENCE [LARGE SCALE GENOMIC DNA]</scope>
    <source>
        <strain evidence="2 3">ONC3</strain>
    </source>
</reference>
<dbReference type="InterPro" id="IPR019734">
    <property type="entry name" value="TPR_rpt"/>
</dbReference>
<feature type="signal peptide" evidence="1">
    <location>
        <begin position="1"/>
        <end position="28"/>
    </location>
</feature>
<feature type="chain" id="PRO_5021504413" description="Tetratricopeptide repeat protein" evidence="1">
    <location>
        <begin position="29"/>
        <end position="434"/>
    </location>
</feature>